<protein>
    <submittedName>
        <fullName evidence="1">Uncharacterized protein</fullName>
    </submittedName>
</protein>
<keyword evidence="2" id="KW-1185">Reference proteome</keyword>
<comment type="caution">
    <text evidence="1">The sequence shown here is derived from an EMBL/GenBank/DDBJ whole genome shotgun (WGS) entry which is preliminary data.</text>
</comment>
<evidence type="ECO:0000313" key="1">
    <source>
        <dbReference type="EMBL" id="MCF1751165.1"/>
    </source>
</evidence>
<organism evidence="1 2">
    <name type="scientific">Mariniradius sediminis</name>
    <dbReference type="NCBI Taxonomy" id="2909237"/>
    <lineage>
        <taxon>Bacteria</taxon>
        <taxon>Pseudomonadati</taxon>
        <taxon>Bacteroidota</taxon>
        <taxon>Cytophagia</taxon>
        <taxon>Cytophagales</taxon>
        <taxon>Cyclobacteriaceae</taxon>
        <taxon>Mariniradius</taxon>
    </lineage>
</organism>
<proteinExistence type="predicted"/>
<reference evidence="1 2" key="1">
    <citation type="submission" date="2022-01" db="EMBL/GenBank/DDBJ databases">
        <title>Mariniradius saccharolyticus sp. nov., isolated from sediment of a river.</title>
        <authorList>
            <person name="Liu H."/>
        </authorList>
    </citation>
    <scope>NUCLEOTIDE SEQUENCE [LARGE SCALE GENOMIC DNA]</scope>
    <source>
        <strain evidence="1 2">RY-2</strain>
    </source>
</reference>
<sequence>MGNQAAFFVILFISFNYQNNFNVNLFVDFFLLIIRLFREKRFVYLVLTKNKIEITHLKSGRTIAYHSDQPFSTDRLLIADNVFAENLGRAMMKNLCGKYLTMRAVWVLIHPMEPGFHEISLVEKMIYNDFSKMIGASGVVIVDSDKKLEGSELNNIIKKYTKNRLK</sequence>
<evidence type="ECO:0000313" key="2">
    <source>
        <dbReference type="Proteomes" id="UP001201449"/>
    </source>
</evidence>
<dbReference type="EMBL" id="JAKEVZ010000006">
    <property type="protein sequence ID" value="MCF1751165.1"/>
    <property type="molecule type" value="Genomic_DNA"/>
</dbReference>
<dbReference type="RefSeq" id="WP_234861200.1">
    <property type="nucleotide sequence ID" value="NZ_JAKEVZ010000006.1"/>
</dbReference>
<name>A0ABS9BSY2_9BACT</name>
<accession>A0ABS9BSY2</accession>
<gene>
    <name evidence="1" type="ORF">L0U89_08785</name>
</gene>
<dbReference type="Proteomes" id="UP001201449">
    <property type="component" value="Unassembled WGS sequence"/>
</dbReference>